<dbReference type="CDD" id="cd00268">
    <property type="entry name" value="DEADc"/>
    <property type="match status" value="1"/>
</dbReference>
<feature type="compositionally biased region" description="Basic and acidic residues" evidence="12">
    <location>
        <begin position="615"/>
        <end position="640"/>
    </location>
</feature>
<protein>
    <recommendedName>
        <fullName evidence="10">ATP-dependent RNA helicase DeaD</fullName>
        <ecNumber evidence="10">3.6.4.13</ecNumber>
    </recommendedName>
    <alternativeName>
        <fullName evidence="10">Cold-shock DEAD box protein A</fullName>
    </alternativeName>
</protein>
<evidence type="ECO:0000256" key="4">
    <source>
        <dbReference type="ARBA" id="ARBA00022801"/>
    </source>
</evidence>
<reference evidence="16 17" key="1">
    <citation type="submission" date="2019-02" db="EMBL/GenBank/DDBJ databases">
        <title>Deep-cultivation of Planctomycetes and their phenomic and genomic characterization uncovers novel biology.</title>
        <authorList>
            <person name="Wiegand S."/>
            <person name="Jogler M."/>
            <person name="Boedeker C."/>
            <person name="Pinto D."/>
            <person name="Vollmers J."/>
            <person name="Rivas-Marin E."/>
            <person name="Kohn T."/>
            <person name="Peeters S.H."/>
            <person name="Heuer A."/>
            <person name="Rast P."/>
            <person name="Oberbeckmann S."/>
            <person name="Bunk B."/>
            <person name="Jeske O."/>
            <person name="Meyerdierks A."/>
            <person name="Storesund J.E."/>
            <person name="Kallscheuer N."/>
            <person name="Luecker S."/>
            <person name="Lage O.M."/>
            <person name="Pohl T."/>
            <person name="Merkel B.J."/>
            <person name="Hornburger P."/>
            <person name="Mueller R.-W."/>
            <person name="Bruemmer F."/>
            <person name="Labrenz M."/>
            <person name="Spormann A.M."/>
            <person name="Op Den Camp H."/>
            <person name="Overmann J."/>
            <person name="Amann R."/>
            <person name="Jetten M.S.M."/>
            <person name="Mascher T."/>
            <person name="Medema M.H."/>
            <person name="Devos D.P."/>
            <person name="Kaster A.-K."/>
            <person name="Ovreas L."/>
            <person name="Rohde M."/>
            <person name="Galperin M.Y."/>
            <person name="Jogler C."/>
        </authorList>
    </citation>
    <scope>NUCLEOTIDE SEQUENCE [LARGE SCALE GENOMIC DNA]</scope>
    <source>
        <strain evidence="16 17">Pla52n</strain>
    </source>
</reference>
<dbReference type="Pfam" id="PF00271">
    <property type="entry name" value="Helicase_C"/>
    <property type="match status" value="1"/>
</dbReference>
<comment type="subcellular location">
    <subcellularLocation>
        <location evidence="1 10">Cytoplasm</location>
    </subcellularLocation>
</comment>
<dbReference type="InterPro" id="IPR014001">
    <property type="entry name" value="Helicase_ATP-bd"/>
</dbReference>
<dbReference type="EMBL" id="SJPN01000005">
    <property type="protein sequence ID" value="TWU01067.1"/>
    <property type="molecule type" value="Genomic_DNA"/>
</dbReference>
<keyword evidence="5 10" id="KW-0347">Helicase</keyword>
<dbReference type="PROSITE" id="PS51195">
    <property type="entry name" value="Q_MOTIF"/>
    <property type="match status" value="1"/>
</dbReference>
<proteinExistence type="inferred from homology"/>
<dbReference type="Proteomes" id="UP000320176">
    <property type="component" value="Unassembled WGS sequence"/>
</dbReference>
<dbReference type="PROSITE" id="PS00039">
    <property type="entry name" value="DEAD_ATP_HELICASE"/>
    <property type="match status" value="1"/>
</dbReference>
<dbReference type="PANTHER" id="PTHR47963">
    <property type="entry name" value="DEAD-BOX ATP-DEPENDENT RNA HELICASE 47, MITOCHONDRIAL"/>
    <property type="match status" value="1"/>
</dbReference>
<comment type="caution">
    <text evidence="16">The sequence shown here is derived from an EMBL/GenBank/DDBJ whole genome shotgun (WGS) entry which is preliminary data.</text>
</comment>
<dbReference type="GO" id="GO:0005524">
    <property type="term" value="F:ATP binding"/>
    <property type="evidence" value="ECO:0007669"/>
    <property type="project" value="UniProtKB-UniRule"/>
</dbReference>
<comment type="similarity">
    <text evidence="10">Belongs to the DEAD box helicase family. DeaD/CsdA subfamily.</text>
</comment>
<feature type="compositionally biased region" description="Low complexity" evidence="12">
    <location>
        <begin position="108"/>
        <end position="120"/>
    </location>
</feature>
<feature type="region of interest" description="Disordered" evidence="12">
    <location>
        <begin position="609"/>
        <end position="640"/>
    </location>
</feature>
<dbReference type="RefSeq" id="WP_231742164.1">
    <property type="nucleotide sequence ID" value="NZ_CP151726.1"/>
</dbReference>
<dbReference type="GO" id="GO:0006401">
    <property type="term" value="P:RNA catabolic process"/>
    <property type="evidence" value="ECO:0007669"/>
    <property type="project" value="UniProtKB-UniRule"/>
</dbReference>
<dbReference type="FunFam" id="3.40.50.300:FF:000108">
    <property type="entry name" value="ATP-dependent RNA helicase RhlE"/>
    <property type="match status" value="1"/>
</dbReference>
<evidence type="ECO:0000256" key="9">
    <source>
        <dbReference type="ARBA" id="ARBA00047984"/>
    </source>
</evidence>
<feature type="region of interest" description="Disordered" evidence="12">
    <location>
        <begin position="725"/>
        <end position="799"/>
    </location>
</feature>
<dbReference type="SMART" id="SM00487">
    <property type="entry name" value="DEXDc"/>
    <property type="match status" value="1"/>
</dbReference>
<dbReference type="InterPro" id="IPR034415">
    <property type="entry name" value="CsdA_RRM"/>
</dbReference>
<feature type="region of interest" description="Disordered" evidence="12">
    <location>
        <begin position="1"/>
        <end position="22"/>
    </location>
</feature>
<dbReference type="InterPro" id="IPR000629">
    <property type="entry name" value="RNA-helicase_DEAD-box_CS"/>
</dbReference>
<dbReference type="Pfam" id="PF03880">
    <property type="entry name" value="DbpA"/>
    <property type="match status" value="1"/>
</dbReference>
<dbReference type="GO" id="GO:0070417">
    <property type="term" value="P:cellular response to cold"/>
    <property type="evidence" value="ECO:0007669"/>
    <property type="project" value="InterPro"/>
</dbReference>
<dbReference type="GO" id="GO:0000027">
    <property type="term" value="P:ribosomal large subunit assembly"/>
    <property type="evidence" value="ECO:0007669"/>
    <property type="project" value="UniProtKB-UniRule"/>
</dbReference>
<feature type="domain" description="Helicase ATP-binding" evidence="13">
    <location>
        <begin position="206"/>
        <end position="377"/>
    </location>
</feature>
<dbReference type="InterPro" id="IPR050547">
    <property type="entry name" value="DEAD_box_RNA_helicases"/>
</dbReference>
<dbReference type="Pfam" id="PF25399">
    <property type="entry name" value="DeaD_dimer"/>
    <property type="match status" value="1"/>
</dbReference>
<dbReference type="PROSITE" id="PS51194">
    <property type="entry name" value="HELICASE_CTER"/>
    <property type="match status" value="1"/>
</dbReference>
<dbReference type="Gene3D" id="3.40.50.300">
    <property type="entry name" value="P-loop containing nucleotide triphosphate hydrolases"/>
    <property type="match status" value="2"/>
</dbReference>
<dbReference type="CDD" id="cd12499">
    <property type="entry name" value="RRM_EcCsdA_like"/>
    <property type="match status" value="1"/>
</dbReference>
<feature type="region of interest" description="Disordered" evidence="12">
    <location>
        <begin position="46"/>
        <end position="86"/>
    </location>
</feature>
<dbReference type="InterPro" id="IPR012677">
    <property type="entry name" value="Nucleotide-bd_a/b_plait_sf"/>
</dbReference>
<dbReference type="InterPro" id="IPR005580">
    <property type="entry name" value="DbpA/CsdA_RNA-bd_dom"/>
</dbReference>
<comment type="catalytic activity">
    <reaction evidence="9 10">
        <text>ATP + H2O = ADP + phosphate + H(+)</text>
        <dbReference type="Rhea" id="RHEA:13065"/>
        <dbReference type="ChEBI" id="CHEBI:15377"/>
        <dbReference type="ChEBI" id="CHEBI:15378"/>
        <dbReference type="ChEBI" id="CHEBI:30616"/>
        <dbReference type="ChEBI" id="CHEBI:43474"/>
        <dbReference type="ChEBI" id="CHEBI:456216"/>
        <dbReference type="EC" id="3.6.4.13"/>
    </reaction>
</comment>
<dbReference type="CDD" id="cd18787">
    <property type="entry name" value="SF2_C_DEAD"/>
    <property type="match status" value="1"/>
</dbReference>
<feature type="compositionally biased region" description="Basic residues" evidence="12">
    <location>
        <begin position="787"/>
        <end position="799"/>
    </location>
</feature>
<gene>
    <name evidence="10 16" type="primary">deaD</name>
    <name evidence="10" type="synonym">csdA</name>
    <name evidence="16" type="ORF">Pla52n_44380</name>
</gene>
<keyword evidence="2 10" id="KW-0963">Cytoplasm</keyword>
<feature type="region of interest" description="Disordered" evidence="12">
    <location>
        <begin position="108"/>
        <end position="139"/>
    </location>
</feature>
<dbReference type="InterPro" id="IPR011545">
    <property type="entry name" value="DEAD/DEAH_box_helicase_dom"/>
</dbReference>
<dbReference type="InterPro" id="IPR014014">
    <property type="entry name" value="RNA_helicase_DEAD_Q_motif"/>
</dbReference>
<keyword evidence="7 10" id="KW-0694">RNA-binding</keyword>
<keyword evidence="17" id="KW-1185">Reference proteome</keyword>
<dbReference type="GO" id="GO:0016887">
    <property type="term" value="F:ATP hydrolysis activity"/>
    <property type="evidence" value="ECO:0007669"/>
    <property type="project" value="RHEA"/>
</dbReference>
<keyword evidence="3 10" id="KW-0547">Nucleotide-binding</keyword>
<dbReference type="InterPro" id="IPR027417">
    <property type="entry name" value="P-loop_NTPase"/>
</dbReference>
<keyword evidence="8 10" id="KW-0346">Stress response</keyword>
<dbReference type="GO" id="GO:0005840">
    <property type="term" value="C:ribosome"/>
    <property type="evidence" value="ECO:0007669"/>
    <property type="project" value="TreeGrafter"/>
</dbReference>
<dbReference type="Gene3D" id="3.30.70.330">
    <property type="match status" value="1"/>
</dbReference>
<dbReference type="InterPro" id="IPR057325">
    <property type="entry name" value="DeaD_dimer"/>
</dbReference>
<evidence type="ECO:0000259" key="13">
    <source>
        <dbReference type="PROSITE" id="PS51192"/>
    </source>
</evidence>
<dbReference type="InterPro" id="IPR001650">
    <property type="entry name" value="Helicase_C-like"/>
</dbReference>
<dbReference type="Pfam" id="PF00270">
    <property type="entry name" value="DEAD"/>
    <property type="match status" value="1"/>
</dbReference>
<evidence type="ECO:0000256" key="1">
    <source>
        <dbReference type="ARBA" id="ARBA00004496"/>
    </source>
</evidence>
<dbReference type="PROSITE" id="PS51192">
    <property type="entry name" value="HELICASE_ATP_BIND_1"/>
    <property type="match status" value="1"/>
</dbReference>
<dbReference type="GO" id="GO:0005829">
    <property type="term" value="C:cytosol"/>
    <property type="evidence" value="ECO:0007669"/>
    <property type="project" value="TreeGrafter"/>
</dbReference>
<name>A0A5C6ANI1_9BACT</name>
<dbReference type="InterPro" id="IPR028618">
    <property type="entry name" value="DEAD_helicase_DeaD"/>
</dbReference>
<evidence type="ECO:0000256" key="8">
    <source>
        <dbReference type="ARBA" id="ARBA00023016"/>
    </source>
</evidence>
<dbReference type="SUPFAM" id="SSF52540">
    <property type="entry name" value="P-loop containing nucleoside triphosphate hydrolases"/>
    <property type="match status" value="1"/>
</dbReference>
<feature type="domain" description="DEAD-box RNA helicase Q" evidence="15">
    <location>
        <begin position="175"/>
        <end position="203"/>
    </location>
</feature>
<dbReference type="GO" id="GO:0003724">
    <property type="term" value="F:RNA helicase activity"/>
    <property type="evidence" value="ECO:0007669"/>
    <property type="project" value="UniProtKB-UniRule"/>
</dbReference>
<evidence type="ECO:0000259" key="15">
    <source>
        <dbReference type="PROSITE" id="PS51195"/>
    </source>
</evidence>
<evidence type="ECO:0000256" key="2">
    <source>
        <dbReference type="ARBA" id="ARBA00022490"/>
    </source>
</evidence>
<dbReference type="SMART" id="SM00490">
    <property type="entry name" value="HELICc"/>
    <property type="match status" value="1"/>
</dbReference>
<evidence type="ECO:0000256" key="12">
    <source>
        <dbReference type="SAM" id="MobiDB-lite"/>
    </source>
</evidence>
<evidence type="ECO:0000256" key="10">
    <source>
        <dbReference type="HAMAP-Rule" id="MF_00964"/>
    </source>
</evidence>
<dbReference type="GO" id="GO:0033592">
    <property type="term" value="F:RNA strand annealing activity"/>
    <property type="evidence" value="ECO:0007669"/>
    <property type="project" value="TreeGrafter"/>
</dbReference>
<keyword evidence="6 10" id="KW-0067">ATP-binding</keyword>
<feature type="compositionally biased region" description="Low complexity" evidence="12">
    <location>
        <begin position="46"/>
        <end position="76"/>
    </location>
</feature>
<dbReference type="PANTHER" id="PTHR47963:SF8">
    <property type="entry name" value="ATP-DEPENDENT RNA HELICASE DEAD"/>
    <property type="match status" value="1"/>
</dbReference>
<feature type="compositionally biased region" description="Gly residues" evidence="12">
    <location>
        <begin position="756"/>
        <end position="774"/>
    </location>
</feature>
<evidence type="ECO:0000256" key="7">
    <source>
        <dbReference type="ARBA" id="ARBA00022884"/>
    </source>
</evidence>
<evidence type="ECO:0000259" key="14">
    <source>
        <dbReference type="PROSITE" id="PS51194"/>
    </source>
</evidence>
<feature type="domain" description="Helicase C-terminal" evidence="14">
    <location>
        <begin position="401"/>
        <end position="564"/>
    </location>
</feature>
<evidence type="ECO:0000313" key="17">
    <source>
        <dbReference type="Proteomes" id="UP000320176"/>
    </source>
</evidence>
<dbReference type="AlphaFoldDB" id="A0A5C6ANI1"/>
<sequence>MSDQNQADGATQVESATGSDHLLSVDSASIESALASLMTSELIMTDSVSTDSVDSPVESTEPEATQPAEPESAAAPVLDTTAILCTDPVATSPAEVVPAEEASLIAPPAEDSPQADAAQPADDEQPPVESKKKRKKRLAAEAAEAELAVKLAALAGGATDASDSSDANSDKNTATGFAALKLCDRVHQAVEQSGYDTPTDIQSEVIPHIMAGRDVLAQSQTGTGKTAAFALPLLSRLSLTKRAPQVLVLAPTRELAMQVADSFATYSEHMSGVRVAAVYGGQDYEIQFRQLKRGVHVVVGTPGRVIDHIKRGTLDLSELDCLVLDEADEMLNMGFLEDVQFVLDQTPERRQVALFSATLPAPIRAIADRYLNDPAKVTVKTKTVSAESIRQRAVFVAPRDKLDVLTRFLEAEKTDGVIVFTKTKDSTVQVAEQLCRQGISAVALNGDMPQKVRERTIEQLKDGRLDVLVATDVAARGLDVRRISHVFNYDLPHDSESYIHRIGRTGRAGRTGEAIIFLTNAQRNKVRLIERATKGTLEVVQAPSSEQINALRVEQFKQQITAVSAEQDLTMFKQLLVDYSIETGKSMEMIAAALAQISLQGRDFLMKERPKRAKTHEAPGREDRAFDGRSDDDRGPRRPRYEIRPVEEGMLRYRIEVGRRDGVKPGNIVGAVANEGGIDSEFIGPITINDGYSTIDLPQGMPTTIFETLQKTRVCGKVMRISVAKDEPSDQDGGYKGSRPSGGYAKRGGPNVRSGKPGGKPGGKFKGGFKGGFASGKSAGKSGGKPFKGKKNSKRSGSR</sequence>
<keyword evidence="4 10" id="KW-0378">Hydrolase</keyword>
<comment type="function">
    <text evidence="10">DEAD-box RNA helicase involved in various cellular processes at low temperature, including ribosome biogenesis, mRNA degradation and translation initiation.</text>
</comment>
<feature type="short sequence motif" description="Q motif" evidence="11">
    <location>
        <begin position="175"/>
        <end position="203"/>
    </location>
</feature>
<dbReference type="HAMAP" id="MF_00964">
    <property type="entry name" value="DEAD_helicase_DeaD"/>
    <property type="match status" value="1"/>
</dbReference>
<evidence type="ECO:0000313" key="16">
    <source>
        <dbReference type="EMBL" id="TWU01067.1"/>
    </source>
</evidence>
<evidence type="ECO:0000256" key="6">
    <source>
        <dbReference type="ARBA" id="ARBA00022840"/>
    </source>
</evidence>
<dbReference type="InterPro" id="IPR044742">
    <property type="entry name" value="DEAD/DEAH_RhlB"/>
</dbReference>
<dbReference type="EC" id="3.6.4.13" evidence="10"/>
<evidence type="ECO:0000256" key="3">
    <source>
        <dbReference type="ARBA" id="ARBA00022741"/>
    </source>
</evidence>
<evidence type="ECO:0000256" key="11">
    <source>
        <dbReference type="PROSITE-ProRule" id="PRU00552"/>
    </source>
</evidence>
<organism evidence="16 17">
    <name type="scientific">Stieleria varia</name>
    <dbReference type="NCBI Taxonomy" id="2528005"/>
    <lineage>
        <taxon>Bacteria</taxon>
        <taxon>Pseudomonadati</taxon>
        <taxon>Planctomycetota</taxon>
        <taxon>Planctomycetia</taxon>
        <taxon>Pirellulales</taxon>
        <taxon>Pirellulaceae</taxon>
        <taxon>Stieleria</taxon>
    </lineage>
</organism>
<feature type="compositionally biased region" description="Polar residues" evidence="12">
    <location>
        <begin position="1"/>
        <end position="18"/>
    </location>
</feature>
<accession>A0A5C6ANI1</accession>
<evidence type="ECO:0000256" key="5">
    <source>
        <dbReference type="ARBA" id="ARBA00022806"/>
    </source>
</evidence>
<dbReference type="FunFam" id="3.30.70.330:FF:000068">
    <property type="entry name" value="ATP-dependent RNA helicase DeaD"/>
    <property type="match status" value="1"/>
</dbReference>